<proteinExistence type="predicted"/>
<keyword evidence="2" id="KW-1185">Reference proteome</keyword>
<gene>
    <name evidence="1" type="ORF">BcepSaruman_127</name>
</gene>
<dbReference type="Gene3D" id="3.60.21.10">
    <property type="match status" value="1"/>
</dbReference>
<dbReference type="SUPFAM" id="SSF56300">
    <property type="entry name" value="Metallo-dependent phosphatases"/>
    <property type="match status" value="1"/>
</dbReference>
<reference evidence="1 2" key="1">
    <citation type="submission" date="2019-02" db="EMBL/GenBank/DDBJ databases">
        <title>Complete genome sequence of Burkholderia cenocepacia phage BcepSaruman.</title>
        <authorList>
            <person name="Park K."/>
            <person name="Liu M."/>
            <person name="Gill J."/>
        </authorList>
    </citation>
    <scope>NUCLEOTIDE SEQUENCE [LARGE SCALE GENOMIC DNA]</scope>
</reference>
<accession>A0A4D5ZCZ3</accession>
<organism evidence="1 2">
    <name type="scientific">Burkholderia phage BcepSaruman</name>
    <dbReference type="NCBI Taxonomy" id="2530032"/>
    <lineage>
        <taxon>Viruses</taxon>
        <taxon>Duplodnaviria</taxon>
        <taxon>Heunggongvirae</taxon>
        <taxon>Uroviricota</taxon>
        <taxon>Caudoviricetes</taxon>
        <taxon>Sarumanvirus</taxon>
        <taxon>Sarumanvirus bcepsaruman</taxon>
    </lineage>
</organism>
<evidence type="ECO:0000313" key="2">
    <source>
        <dbReference type="Proteomes" id="UP000296455"/>
    </source>
</evidence>
<evidence type="ECO:0000313" key="1">
    <source>
        <dbReference type="EMBL" id="QBX06540.1"/>
    </source>
</evidence>
<sequence>MTQKDNGPWFTADLHFNHNAILQYTRRGILFSDMPSHNQWIVSRINETVGPRGVIYFGGDIAFGSKWEAAALIERIETPNKFLICGNHDDRLVDFYKSSGLFKEVHEHRLYIKHDGVNIVLNHHPELAWNKAKHGSWMLHGHLHGSGYGESMAELSKRRIFDIGWDNSIKVLGEYRPFSFREIKELIGNNEVTDHHNLT</sequence>
<name>A0A4D5ZCZ3_9CAUD</name>
<protein>
    <submittedName>
        <fullName evidence="1">Putative phosphatase</fullName>
    </submittedName>
</protein>
<dbReference type="EMBL" id="MK552140">
    <property type="protein sequence ID" value="QBX06540.1"/>
    <property type="molecule type" value="Genomic_DNA"/>
</dbReference>
<dbReference type="InterPro" id="IPR029052">
    <property type="entry name" value="Metallo-depent_PP-like"/>
</dbReference>
<dbReference type="Proteomes" id="UP000296455">
    <property type="component" value="Segment"/>
</dbReference>